<dbReference type="RefSeq" id="WP_160745038.1">
    <property type="nucleotide sequence ID" value="NZ_WTYK01000001.1"/>
</dbReference>
<sequence length="170" mass="18794">MTRQAVAVLTAVALAAGAAPAAAHRGHLPPMPPLPEEPAHPDFDYDSRWEEDREEWRGDCGGEYYGDYPDDEDLVECGLYPEPYAMGFPYGGPGPAFHYGPGYPGYGFPVMMVPVKIKTRYVYSEPLRREKEVVVEEWVDDEMAGRKIVGSPRKASKAVPTSDGKTTRSK</sequence>
<evidence type="ECO:0000256" key="1">
    <source>
        <dbReference type="SAM" id="MobiDB-lite"/>
    </source>
</evidence>
<dbReference type="Proteomes" id="UP000469159">
    <property type="component" value="Unassembled WGS sequence"/>
</dbReference>
<feature type="region of interest" description="Disordered" evidence="1">
    <location>
        <begin position="24"/>
        <end position="45"/>
    </location>
</feature>
<accession>A0A6I4UMF0</accession>
<feature type="signal peptide" evidence="2">
    <location>
        <begin position="1"/>
        <end position="21"/>
    </location>
</feature>
<evidence type="ECO:0000313" key="3">
    <source>
        <dbReference type="EMBL" id="MXP40181.1"/>
    </source>
</evidence>
<keyword evidence="4" id="KW-1185">Reference proteome</keyword>
<keyword evidence="2" id="KW-0732">Signal</keyword>
<dbReference type="EMBL" id="WTYK01000001">
    <property type="protein sequence ID" value="MXP40181.1"/>
    <property type="molecule type" value="Genomic_DNA"/>
</dbReference>
<organism evidence="3 4">
    <name type="scientific">Croceibacterium soli</name>
    <dbReference type="NCBI Taxonomy" id="1739690"/>
    <lineage>
        <taxon>Bacteria</taxon>
        <taxon>Pseudomonadati</taxon>
        <taxon>Pseudomonadota</taxon>
        <taxon>Alphaproteobacteria</taxon>
        <taxon>Sphingomonadales</taxon>
        <taxon>Erythrobacteraceae</taxon>
        <taxon>Croceibacterium</taxon>
    </lineage>
</organism>
<evidence type="ECO:0000256" key="2">
    <source>
        <dbReference type="SAM" id="SignalP"/>
    </source>
</evidence>
<proteinExistence type="predicted"/>
<comment type="caution">
    <text evidence="3">The sequence shown here is derived from an EMBL/GenBank/DDBJ whole genome shotgun (WGS) entry which is preliminary data.</text>
</comment>
<dbReference type="AlphaFoldDB" id="A0A6I4UMF0"/>
<feature type="region of interest" description="Disordered" evidence="1">
    <location>
        <begin position="149"/>
        <end position="170"/>
    </location>
</feature>
<evidence type="ECO:0000313" key="4">
    <source>
        <dbReference type="Proteomes" id="UP000469159"/>
    </source>
</evidence>
<reference evidence="3 4" key="1">
    <citation type="submission" date="2019-12" db="EMBL/GenBank/DDBJ databases">
        <title>Genomic-based taxomic classification of the family Erythrobacteraceae.</title>
        <authorList>
            <person name="Xu L."/>
        </authorList>
    </citation>
    <scope>NUCLEOTIDE SEQUENCE [LARGE SCALE GENOMIC DNA]</scope>
    <source>
        <strain evidence="3 4">MCCC 1K02066</strain>
    </source>
</reference>
<gene>
    <name evidence="3" type="ORF">GRI75_00805</name>
</gene>
<name>A0A6I4UMF0_9SPHN</name>
<feature type="chain" id="PRO_5026071776" evidence="2">
    <location>
        <begin position="22"/>
        <end position="170"/>
    </location>
</feature>
<protein>
    <submittedName>
        <fullName evidence="3">Uncharacterized protein</fullName>
    </submittedName>
</protein>